<dbReference type="InterPro" id="IPR013324">
    <property type="entry name" value="RNA_pol_sigma_r3/r4-like"/>
</dbReference>
<dbReference type="GO" id="GO:0016987">
    <property type="term" value="F:sigma factor activity"/>
    <property type="evidence" value="ECO:0007669"/>
    <property type="project" value="UniProtKB-KW"/>
</dbReference>
<dbReference type="AlphaFoldDB" id="A0A0K0XGV7"/>
<evidence type="ECO:0000313" key="6">
    <source>
        <dbReference type="EMBL" id="AKS36587.1"/>
    </source>
</evidence>
<dbReference type="InterPro" id="IPR013325">
    <property type="entry name" value="RNA_pol_sigma_r2"/>
</dbReference>
<dbReference type="GO" id="GO:0006352">
    <property type="term" value="P:DNA-templated transcription initiation"/>
    <property type="evidence" value="ECO:0007669"/>
    <property type="project" value="InterPro"/>
</dbReference>
<evidence type="ECO:0000256" key="4">
    <source>
        <dbReference type="ARBA" id="ARBA00023125"/>
    </source>
</evidence>
<dbReference type="KEGG" id="mgo:AFA91_23505"/>
<dbReference type="STRING" id="134601.AFA91_23505"/>
<dbReference type="SUPFAM" id="SSF88659">
    <property type="entry name" value="Sigma3 and sigma4 domains of RNA polymerase sigma factors"/>
    <property type="match status" value="1"/>
</dbReference>
<keyword evidence="3" id="KW-0731">Sigma factor</keyword>
<dbReference type="PANTHER" id="PTHR43133:SF8">
    <property type="entry name" value="RNA POLYMERASE SIGMA FACTOR HI_1459-RELATED"/>
    <property type="match status" value="1"/>
</dbReference>
<dbReference type="InterPro" id="IPR036388">
    <property type="entry name" value="WH-like_DNA-bd_sf"/>
</dbReference>
<sequence>MRATDLQVYHCAVTDLHAMLLKIARRELHRRNAPVSGVELDDMAHQAAADAMVAILAKLGSYRGESRFTTWVYTFVVFEVLNKLKRWRAHCHVHLWDAYWDAYDERFTAEPSHHVEARDAIAAVRRAVWVVLTERQRQLFIGAVVDGDPLDELAARFGITRNAVYKGVFDARRKIRAFLIAHGHLAVAVRDRS</sequence>
<evidence type="ECO:0000256" key="1">
    <source>
        <dbReference type="ARBA" id="ARBA00010641"/>
    </source>
</evidence>
<dbReference type="PATRIC" id="fig|134601.6.peg.4861"/>
<accession>A0A0K0XGV7</accession>
<gene>
    <name evidence="6" type="ORF">AFA91_23505</name>
</gene>
<name>A0A0K0XGV7_MYCGD</name>
<dbReference type="Gene3D" id="1.10.1740.10">
    <property type="match status" value="1"/>
</dbReference>
<organism evidence="6 7">
    <name type="scientific">Mycolicibacterium goodii</name>
    <name type="common">Mycobacterium goodii</name>
    <dbReference type="NCBI Taxonomy" id="134601"/>
    <lineage>
        <taxon>Bacteria</taxon>
        <taxon>Bacillati</taxon>
        <taxon>Actinomycetota</taxon>
        <taxon>Actinomycetes</taxon>
        <taxon>Mycobacteriales</taxon>
        <taxon>Mycobacteriaceae</taxon>
        <taxon>Mycolicibacterium</taxon>
    </lineage>
</organism>
<keyword evidence="4" id="KW-0238">DNA-binding</keyword>
<dbReference type="PANTHER" id="PTHR43133">
    <property type="entry name" value="RNA POLYMERASE ECF-TYPE SIGMA FACTO"/>
    <property type="match status" value="1"/>
</dbReference>
<dbReference type="InterPro" id="IPR039425">
    <property type="entry name" value="RNA_pol_sigma-70-like"/>
</dbReference>
<dbReference type="Proteomes" id="UP000062255">
    <property type="component" value="Chromosome"/>
</dbReference>
<comment type="similarity">
    <text evidence="1">Belongs to the sigma-70 factor family. ECF subfamily.</text>
</comment>
<keyword evidence="2" id="KW-0805">Transcription regulation</keyword>
<dbReference type="InterPro" id="IPR014284">
    <property type="entry name" value="RNA_pol_sigma-70_dom"/>
</dbReference>
<dbReference type="Gene3D" id="1.10.10.10">
    <property type="entry name" value="Winged helix-like DNA-binding domain superfamily/Winged helix DNA-binding domain"/>
    <property type="match status" value="1"/>
</dbReference>
<dbReference type="GO" id="GO:0003677">
    <property type="term" value="F:DNA binding"/>
    <property type="evidence" value="ECO:0007669"/>
    <property type="project" value="UniProtKB-KW"/>
</dbReference>
<evidence type="ECO:0000313" key="7">
    <source>
        <dbReference type="Proteomes" id="UP000062255"/>
    </source>
</evidence>
<dbReference type="SUPFAM" id="SSF88946">
    <property type="entry name" value="Sigma2 domain of RNA polymerase sigma factors"/>
    <property type="match status" value="1"/>
</dbReference>
<dbReference type="EMBL" id="CP012150">
    <property type="protein sequence ID" value="AKS36587.1"/>
    <property type="molecule type" value="Genomic_DNA"/>
</dbReference>
<protein>
    <submittedName>
        <fullName evidence="6">RNA polymerase sigma factor, sigma-70 family protein</fullName>
    </submittedName>
</protein>
<proteinExistence type="inferred from homology"/>
<dbReference type="NCBIfam" id="TIGR02937">
    <property type="entry name" value="sigma70-ECF"/>
    <property type="match status" value="1"/>
</dbReference>
<reference evidence="6 7" key="1">
    <citation type="submission" date="2015-07" db="EMBL/GenBank/DDBJ databases">
        <title>Complete genome sequence of Mycobacterium goodii X7B, a facultative thermophilic biodesulfurizing bacterium.</title>
        <authorList>
            <person name="Yu B."/>
            <person name="Li F."/>
            <person name="Xu P."/>
        </authorList>
    </citation>
    <scope>NUCLEOTIDE SEQUENCE [LARGE SCALE GENOMIC DNA]</scope>
    <source>
        <strain evidence="6 7">X7B</strain>
    </source>
</reference>
<keyword evidence="5" id="KW-0804">Transcription</keyword>
<evidence type="ECO:0000256" key="2">
    <source>
        <dbReference type="ARBA" id="ARBA00023015"/>
    </source>
</evidence>
<evidence type="ECO:0000256" key="3">
    <source>
        <dbReference type="ARBA" id="ARBA00023082"/>
    </source>
</evidence>
<evidence type="ECO:0000256" key="5">
    <source>
        <dbReference type="ARBA" id="ARBA00023163"/>
    </source>
</evidence>